<dbReference type="OrthoDB" id="5877963at2759"/>
<keyword evidence="6" id="KW-0769">Symport</keyword>
<dbReference type="InterPro" id="IPR036458">
    <property type="entry name" value="Na:dicarbo_symporter_sf"/>
</dbReference>
<proteinExistence type="inferred from homology"/>
<feature type="transmembrane region" description="Helical" evidence="6">
    <location>
        <begin position="12"/>
        <end position="32"/>
    </location>
</feature>
<dbReference type="PANTHER" id="PTHR11958">
    <property type="entry name" value="SODIUM/DICARBOXYLATE SYMPORTER-RELATED"/>
    <property type="match status" value="1"/>
</dbReference>
<evidence type="ECO:0000256" key="6">
    <source>
        <dbReference type="RuleBase" id="RU361216"/>
    </source>
</evidence>
<evidence type="ECO:0000256" key="3">
    <source>
        <dbReference type="ARBA" id="ARBA00022692"/>
    </source>
</evidence>
<organism evidence="7 8">
    <name type="scientific">Paramuricea clavata</name>
    <name type="common">Red gorgonian</name>
    <name type="synonym">Violescent sea-whip</name>
    <dbReference type="NCBI Taxonomy" id="317549"/>
    <lineage>
        <taxon>Eukaryota</taxon>
        <taxon>Metazoa</taxon>
        <taxon>Cnidaria</taxon>
        <taxon>Anthozoa</taxon>
        <taxon>Octocorallia</taxon>
        <taxon>Malacalcyonacea</taxon>
        <taxon>Plexauridae</taxon>
        <taxon>Paramuricea</taxon>
    </lineage>
</organism>
<evidence type="ECO:0000256" key="1">
    <source>
        <dbReference type="ARBA" id="ARBA00004141"/>
    </source>
</evidence>
<keyword evidence="8" id="KW-1185">Reference proteome</keyword>
<reference evidence="7" key="1">
    <citation type="submission" date="2020-04" db="EMBL/GenBank/DDBJ databases">
        <authorList>
            <person name="Alioto T."/>
            <person name="Alioto T."/>
            <person name="Gomez Garrido J."/>
        </authorList>
    </citation>
    <scope>NUCLEOTIDE SEQUENCE</scope>
    <source>
        <strain evidence="7">A484AB</strain>
    </source>
</reference>
<dbReference type="AlphaFoldDB" id="A0A6S7H7U6"/>
<evidence type="ECO:0000313" key="8">
    <source>
        <dbReference type="Proteomes" id="UP001152795"/>
    </source>
</evidence>
<comment type="subcellular location">
    <subcellularLocation>
        <location evidence="1 6">Membrane</location>
        <topology evidence="1 6">Multi-pass membrane protein</topology>
    </subcellularLocation>
</comment>
<evidence type="ECO:0000313" key="7">
    <source>
        <dbReference type="EMBL" id="CAB3992390.1"/>
    </source>
</evidence>
<keyword evidence="2 6" id="KW-0813">Transport</keyword>
<dbReference type="Gene3D" id="1.10.3860.10">
    <property type="entry name" value="Sodium:dicarboxylate symporter"/>
    <property type="match status" value="1"/>
</dbReference>
<dbReference type="GO" id="GO:0005886">
    <property type="term" value="C:plasma membrane"/>
    <property type="evidence" value="ECO:0007669"/>
    <property type="project" value="TreeGrafter"/>
</dbReference>
<dbReference type="SUPFAM" id="SSF118215">
    <property type="entry name" value="Proton glutamate symport protein"/>
    <property type="match status" value="1"/>
</dbReference>
<dbReference type="GO" id="GO:0015175">
    <property type="term" value="F:neutral L-amino acid transmembrane transporter activity"/>
    <property type="evidence" value="ECO:0007669"/>
    <property type="project" value="TreeGrafter"/>
</dbReference>
<keyword evidence="4 6" id="KW-1133">Transmembrane helix</keyword>
<sequence>MSNPFFKVVRENLMFLLILLGVILGIVLGLFLNDKVQHSTEFTPRELAMFIGFPGELFVRMLMLVVLPLIVSSVITSLTMIDRNAAAKIGKRAAVYFLVNSLIATSLAVVLGGVMIKPRAHEVQEEDMNPKTGSSPIYAILDMLR</sequence>
<dbReference type="GO" id="GO:0005313">
    <property type="term" value="F:L-glutamate transmembrane transporter activity"/>
    <property type="evidence" value="ECO:0007669"/>
    <property type="project" value="TreeGrafter"/>
</dbReference>
<dbReference type="Proteomes" id="UP001152795">
    <property type="component" value="Unassembled WGS sequence"/>
</dbReference>
<dbReference type="Pfam" id="PF00375">
    <property type="entry name" value="SDF"/>
    <property type="match status" value="1"/>
</dbReference>
<accession>A0A6S7H7U6</accession>
<gene>
    <name evidence="7" type="ORF">PACLA_8A042851</name>
</gene>
<keyword evidence="3 6" id="KW-0812">Transmembrane</keyword>
<dbReference type="PRINTS" id="PR00173">
    <property type="entry name" value="EDTRNSPORT"/>
</dbReference>
<name>A0A6S7H7U6_PARCT</name>
<evidence type="ECO:0000256" key="4">
    <source>
        <dbReference type="ARBA" id="ARBA00022989"/>
    </source>
</evidence>
<comment type="similarity">
    <text evidence="6">Belongs to the dicarboxylate/amino acid:cation symporter (DAACS) (TC 2.A.23) family.</text>
</comment>
<comment type="caution">
    <text evidence="6">Lacks conserved residue(s) required for the propagation of feature annotation.</text>
</comment>
<dbReference type="InterPro" id="IPR001991">
    <property type="entry name" value="Na-dicarboxylate_symporter"/>
</dbReference>
<feature type="transmembrane region" description="Helical" evidence="6">
    <location>
        <begin position="57"/>
        <end position="81"/>
    </location>
</feature>
<dbReference type="GO" id="GO:0015501">
    <property type="term" value="F:glutamate:sodium symporter activity"/>
    <property type="evidence" value="ECO:0007669"/>
    <property type="project" value="TreeGrafter"/>
</dbReference>
<evidence type="ECO:0000256" key="5">
    <source>
        <dbReference type="ARBA" id="ARBA00023136"/>
    </source>
</evidence>
<feature type="transmembrane region" description="Helical" evidence="6">
    <location>
        <begin position="93"/>
        <end position="116"/>
    </location>
</feature>
<comment type="caution">
    <text evidence="7">The sequence shown here is derived from an EMBL/GenBank/DDBJ whole genome shotgun (WGS) entry which is preliminary data.</text>
</comment>
<dbReference type="EMBL" id="CACRXK020002039">
    <property type="protein sequence ID" value="CAB3992390.1"/>
    <property type="molecule type" value="Genomic_DNA"/>
</dbReference>
<protein>
    <recommendedName>
        <fullName evidence="6">Amino acid transporter</fullName>
    </recommendedName>
</protein>
<evidence type="ECO:0000256" key="2">
    <source>
        <dbReference type="ARBA" id="ARBA00022448"/>
    </source>
</evidence>
<dbReference type="PANTHER" id="PTHR11958:SF63">
    <property type="entry name" value="AMINO ACID TRANSPORTER"/>
    <property type="match status" value="1"/>
</dbReference>
<keyword evidence="5 6" id="KW-0472">Membrane</keyword>
<dbReference type="InterPro" id="IPR050746">
    <property type="entry name" value="DAACS"/>
</dbReference>